<dbReference type="PRINTS" id="PR00625">
    <property type="entry name" value="JDOMAIN"/>
</dbReference>
<reference evidence="3" key="1">
    <citation type="submission" date="2023-06" db="EMBL/GenBank/DDBJ databases">
        <title>Survivors Of The Sea: Transcriptome response of Skeletonema marinoi to long-term dormancy.</title>
        <authorList>
            <person name="Pinder M.I.M."/>
            <person name="Kourtchenko O."/>
            <person name="Robertson E.K."/>
            <person name="Larsson T."/>
            <person name="Maumus F."/>
            <person name="Osuna-Cruz C.M."/>
            <person name="Vancaester E."/>
            <person name="Stenow R."/>
            <person name="Vandepoele K."/>
            <person name="Ploug H."/>
            <person name="Bruchert V."/>
            <person name="Godhe A."/>
            <person name="Topel M."/>
        </authorList>
    </citation>
    <scope>NUCLEOTIDE SEQUENCE</scope>
    <source>
        <strain evidence="3">R05AC</strain>
    </source>
</reference>
<dbReference type="SUPFAM" id="SSF46565">
    <property type="entry name" value="Chaperone J-domain"/>
    <property type="match status" value="1"/>
</dbReference>
<evidence type="ECO:0000313" key="3">
    <source>
        <dbReference type="EMBL" id="KAK1739024.1"/>
    </source>
</evidence>
<gene>
    <name evidence="3" type="ORF">QTG54_010340</name>
</gene>
<comment type="caution">
    <text evidence="3">The sequence shown here is derived from an EMBL/GenBank/DDBJ whole genome shotgun (WGS) entry which is preliminary data.</text>
</comment>
<dbReference type="PANTHER" id="PTHR43096:SF52">
    <property type="entry name" value="DNAJ HOMOLOG 1, MITOCHONDRIAL-RELATED"/>
    <property type="match status" value="1"/>
</dbReference>
<name>A0AAD8Y4Q1_9STRA</name>
<dbReference type="PROSITE" id="PS50076">
    <property type="entry name" value="DNAJ_2"/>
    <property type="match status" value="1"/>
</dbReference>
<dbReference type="AlphaFoldDB" id="A0AAD8Y4Q1"/>
<keyword evidence="4" id="KW-1185">Reference proteome</keyword>
<dbReference type="CDD" id="cd06257">
    <property type="entry name" value="DnaJ"/>
    <property type="match status" value="1"/>
</dbReference>
<organism evidence="3 4">
    <name type="scientific">Skeletonema marinoi</name>
    <dbReference type="NCBI Taxonomy" id="267567"/>
    <lineage>
        <taxon>Eukaryota</taxon>
        <taxon>Sar</taxon>
        <taxon>Stramenopiles</taxon>
        <taxon>Ochrophyta</taxon>
        <taxon>Bacillariophyta</taxon>
        <taxon>Coscinodiscophyceae</taxon>
        <taxon>Thalassiosirophycidae</taxon>
        <taxon>Thalassiosirales</taxon>
        <taxon>Skeletonemataceae</taxon>
        <taxon>Skeletonema</taxon>
        <taxon>Skeletonema marinoi-dohrnii complex</taxon>
    </lineage>
</organism>
<sequence>MPTHYDTLGVSKSASTDEIKKAYRKLCMQYHPDVASSSSSKSTAQSKNADKFKRISEAYSILGNENKRRRYNFDISESGIQELRKKAAKARGTAGGGGNSFAATLPRNVLIGGILGIAGVTIIRSIMPEKENDDTHHEHTGKKRLVEAWLNPKTKRWEKPRPWDEEYQRLQPVLQFVPRDQVDDGGKR</sequence>
<dbReference type="Gene3D" id="1.10.287.110">
    <property type="entry name" value="DnaJ domain"/>
    <property type="match status" value="1"/>
</dbReference>
<evidence type="ECO:0000313" key="4">
    <source>
        <dbReference type="Proteomes" id="UP001224775"/>
    </source>
</evidence>
<protein>
    <submittedName>
        <fullName evidence="3">DnaJ domain-containing protein</fullName>
    </submittedName>
</protein>
<dbReference type="SMART" id="SM00271">
    <property type="entry name" value="DnaJ"/>
    <property type="match status" value="1"/>
</dbReference>
<dbReference type="Proteomes" id="UP001224775">
    <property type="component" value="Unassembled WGS sequence"/>
</dbReference>
<proteinExistence type="predicted"/>
<evidence type="ECO:0000259" key="2">
    <source>
        <dbReference type="PROSITE" id="PS50076"/>
    </source>
</evidence>
<dbReference type="InterPro" id="IPR036869">
    <property type="entry name" value="J_dom_sf"/>
</dbReference>
<dbReference type="GO" id="GO:0051082">
    <property type="term" value="F:unfolded protein binding"/>
    <property type="evidence" value="ECO:0007669"/>
    <property type="project" value="TreeGrafter"/>
</dbReference>
<dbReference type="InterPro" id="IPR018253">
    <property type="entry name" value="DnaJ_domain_CS"/>
</dbReference>
<dbReference type="PROSITE" id="PS00636">
    <property type="entry name" value="DNAJ_1"/>
    <property type="match status" value="1"/>
</dbReference>
<dbReference type="GO" id="GO:0042026">
    <property type="term" value="P:protein refolding"/>
    <property type="evidence" value="ECO:0007669"/>
    <property type="project" value="TreeGrafter"/>
</dbReference>
<feature type="domain" description="J" evidence="2">
    <location>
        <begin position="3"/>
        <end position="75"/>
    </location>
</feature>
<dbReference type="InterPro" id="IPR001623">
    <property type="entry name" value="DnaJ_domain"/>
</dbReference>
<dbReference type="PANTHER" id="PTHR43096">
    <property type="entry name" value="DNAJ HOMOLOG 1, MITOCHONDRIAL-RELATED"/>
    <property type="match status" value="1"/>
</dbReference>
<dbReference type="GO" id="GO:0005737">
    <property type="term" value="C:cytoplasm"/>
    <property type="evidence" value="ECO:0007669"/>
    <property type="project" value="TreeGrafter"/>
</dbReference>
<keyword evidence="1" id="KW-0143">Chaperone</keyword>
<evidence type="ECO:0000256" key="1">
    <source>
        <dbReference type="ARBA" id="ARBA00023186"/>
    </source>
</evidence>
<dbReference type="Pfam" id="PF00226">
    <property type="entry name" value="DnaJ"/>
    <property type="match status" value="1"/>
</dbReference>
<accession>A0AAD8Y4Q1</accession>
<dbReference type="EMBL" id="JATAAI010000019">
    <property type="protein sequence ID" value="KAK1739024.1"/>
    <property type="molecule type" value="Genomic_DNA"/>
</dbReference>